<keyword evidence="5 10" id="KW-0106">Calcium</keyword>
<keyword evidence="4" id="KW-0677">Repeat</keyword>
<protein>
    <recommendedName>
        <fullName evidence="12">Cadherin domain-containing protein</fullName>
    </recommendedName>
</protein>
<dbReference type="InterPro" id="IPR032455">
    <property type="entry name" value="Cadherin_C"/>
</dbReference>
<dbReference type="Pfam" id="PF00028">
    <property type="entry name" value="Cadherin"/>
    <property type="match status" value="5"/>
</dbReference>
<reference evidence="13" key="2">
    <citation type="submission" date="2025-08" db="UniProtKB">
        <authorList>
            <consortium name="Ensembl"/>
        </authorList>
    </citation>
    <scope>IDENTIFICATION</scope>
</reference>
<keyword evidence="8 11" id="KW-0472">Membrane</keyword>
<feature type="domain" description="Cadherin" evidence="12">
    <location>
        <begin position="563"/>
        <end position="667"/>
    </location>
</feature>
<feature type="domain" description="Cadherin" evidence="12">
    <location>
        <begin position="226"/>
        <end position="330"/>
    </location>
</feature>
<feature type="domain" description="Cadherin" evidence="12">
    <location>
        <begin position="117"/>
        <end position="225"/>
    </location>
</feature>
<dbReference type="PANTHER" id="PTHR24028">
    <property type="entry name" value="CADHERIN-87A"/>
    <property type="match status" value="1"/>
</dbReference>
<feature type="transmembrane region" description="Helical" evidence="11">
    <location>
        <begin position="791"/>
        <end position="813"/>
    </location>
</feature>
<dbReference type="Ensembl" id="ENSAPLT00020008102.1">
    <property type="protein sequence ID" value="ENSAPLP00020007529.1"/>
    <property type="gene ID" value="ENSAPLG00020005525.1"/>
</dbReference>
<evidence type="ECO:0000259" key="12">
    <source>
        <dbReference type="PROSITE" id="PS50268"/>
    </source>
</evidence>
<accession>A0A8B9SKB3</accession>
<feature type="domain" description="Cadherin" evidence="12">
    <location>
        <begin position="436"/>
        <end position="545"/>
    </location>
</feature>
<evidence type="ECO:0000256" key="4">
    <source>
        <dbReference type="ARBA" id="ARBA00022737"/>
    </source>
</evidence>
<comment type="subcellular location">
    <subcellularLocation>
        <location evidence="1">Membrane</location>
        <topology evidence="1">Single-pass membrane protein</topology>
    </subcellularLocation>
</comment>
<evidence type="ECO:0000313" key="13">
    <source>
        <dbReference type="Ensembl" id="ENSAPLP00020007529.1"/>
    </source>
</evidence>
<evidence type="ECO:0000256" key="6">
    <source>
        <dbReference type="ARBA" id="ARBA00022889"/>
    </source>
</evidence>
<keyword evidence="9" id="KW-0325">Glycoprotein</keyword>
<dbReference type="CDD" id="cd11304">
    <property type="entry name" value="Cadherin_repeat"/>
    <property type="match status" value="6"/>
</dbReference>
<dbReference type="PROSITE" id="PS50268">
    <property type="entry name" value="CADHERIN_2"/>
    <property type="match status" value="6"/>
</dbReference>
<dbReference type="GO" id="GO:0005509">
    <property type="term" value="F:calcium ion binding"/>
    <property type="evidence" value="ECO:0007669"/>
    <property type="project" value="UniProtKB-UniRule"/>
</dbReference>
<dbReference type="FunFam" id="2.60.40.60:FF:000251">
    <property type="entry name" value="Uncharacterized protein"/>
    <property type="match status" value="1"/>
</dbReference>
<dbReference type="FunFam" id="2.60.40.60:FF:000006">
    <property type="entry name" value="Protocadherin alpha 2"/>
    <property type="match status" value="1"/>
</dbReference>
<keyword evidence="7 11" id="KW-1133">Transmembrane helix</keyword>
<organism evidence="13 14">
    <name type="scientific">Anas platyrhynchos</name>
    <name type="common">Mallard</name>
    <name type="synonym">Anas boschas</name>
    <dbReference type="NCBI Taxonomy" id="8839"/>
    <lineage>
        <taxon>Eukaryota</taxon>
        <taxon>Metazoa</taxon>
        <taxon>Chordata</taxon>
        <taxon>Craniata</taxon>
        <taxon>Vertebrata</taxon>
        <taxon>Euteleostomi</taxon>
        <taxon>Archelosauria</taxon>
        <taxon>Archosauria</taxon>
        <taxon>Dinosauria</taxon>
        <taxon>Saurischia</taxon>
        <taxon>Theropoda</taxon>
        <taxon>Coelurosauria</taxon>
        <taxon>Aves</taxon>
        <taxon>Neognathae</taxon>
        <taxon>Galloanserae</taxon>
        <taxon>Anseriformes</taxon>
        <taxon>Anatidae</taxon>
        <taxon>Anatinae</taxon>
        <taxon>Anas</taxon>
    </lineage>
</organism>
<name>A0A8B9SKB3_ANAPL</name>
<feature type="domain" description="Cadherin" evidence="12">
    <location>
        <begin position="56"/>
        <end position="116"/>
    </location>
</feature>
<evidence type="ECO:0000256" key="11">
    <source>
        <dbReference type="SAM" id="Phobius"/>
    </source>
</evidence>
<dbReference type="FunFam" id="2.60.40.60:FF:000001">
    <property type="entry name" value="Protocadherin alpha 2"/>
    <property type="match status" value="1"/>
</dbReference>
<dbReference type="Gene3D" id="2.60.40.60">
    <property type="entry name" value="Cadherins"/>
    <property type="match status" value="6"/>
</dbReference>
<dbReference type="AlphaFoldDB" id="A0A8B9SKB3"/>
<keyword evidence="2 11" id="KW-0812">Transmembrane</keyword>
<proteinExistence type="predicted"/>
<keyword evidence="3" id="KW-0732">Signal</keyword>
<evidence type="ECO:0000256" key="5">
    <source>
        <dbReference type="ARBA" id="ARBA00022837"/>
    </source>
</evidence>
<dbReference type="SMART" id="SM00112">
    <property type="entry name" value="CA"/>
    <property type="match status" value="6"/>
</dbReference>
<dbReference type="FunFam" id="2.60.40.60:FF:000248">
    <property type="entry name" value="Protocadherin 10"/>
    <property type="match status" value="1"/>
</dbReference>
<feature type="transmembrane region" description="Helical" evidence="11">
    <location>
        <begin position="675"/>
        <end position="697"/>
    </location>
</feature>
<dbReference type="InterPro" id="IPR013164">
    <property type="entry name" value="Cadherin_N"/>
</dbReference>
<feature type="transmembrane region" description="Helical" evidence="11">
    <location>
        <begin position="833"/>
        <end position="857"/>
    </location>
</feature>
<feature type="domain" description="Cadherin" evidence="12">
    <location>
        <begin position="331"/>
        <end position="435"/>
    </location>
</feature>
<dbReference type="Pfam" id="PF16492">
    <property type="entry name" value="Cadherin_C_2"/>
    <property type="match status" value="1"/>
</dbReference>
<evidence type="ECO:0000313" key="14">
    <source>
        <dbReference type="Proteomes" id="UP000694400"/>
    </source>
</evidence>
<evidence type="ECO:0000256" key="3">
    <source>
        <dbReference type="ARBA" id="ARBA00022729"/>
    </source>
</evidence>
<reference evidence="13" key="3">
    <citation type="submission" date="2025-09" db="UniProtKB">
        <authorList>
            <consortium name="Ensembl"/>
        </authorList>
    </citation>
    <scope>IDENTIFICATION</scope>
</reference>
<dbReference type="SUPFAM" id="SSF49313">
    <property type="entry name" value="Cadherin-like"/>
    <property type="match status" value="6"/>
</dbReference>
<dbReference type="PANTHER" id="PTHR24028:SF234">
    <property type="entry name" value="PROTOCADHERIN GAMMA-A3"/>
    <property type="match status" value="1"/>
</dbReference>
<evidence type="ECO:0000256" key="7">
    <source>
        <dbReference type="ARBA" id="ARBA00022989"/>
    </source>
</evidence>
<dbReference type="FunFam" id="2.60.40.60:FF:000002">
    <property type="entry name" value="Protocadherin alpha 2"/>
    <property type="match status" value="1"/>
</dbReference>
<dbReference type="Pfam" id="PF08266">
    <property type="entry name" value="Cadherin_2"/>
    <property type="match status" value="1"/>
</dbReference>
<reference evidence="13" key="1">
    <citation type="submission" date="2019-08" db="EMBL/GenBank/DDBJ databases">
        <title>Three high-quality genomes provides insights into domestication of ducks.</title>
        <authorList>
            <person name="Hou Z.C."/>
            <person name="Zhu F."/>
            <person name="Yin Z.T."/>
            <person name="Zhang F."/>
        </authorList>
    </citation>
    <scope>NUCLEOTIDE SEQUENCE [LARGE SCALE GENOMIC DNA]</scope>
</reference>
<dbReference type="InterPro" id="IPR015919">
    <property type="entry name" value="Cadherin-like_sf"/>
</dbReference>
<dbReference type="Proteomes" id="UP000694400">
    <property type="component" value="Chromosome 14"/>
</dbReference>
<evidence type="ECO:0000256" key="1">
    <source>
        <dbReference type="ARBA" id="ARBA00004167"/>
    </source>
</evidence>
<sequence length="863" mass="92985">MCWWRRGKAACGQLRYSVPEELPKGSFVGDVAKDLALQPATLRDRGARILDRGRTRYFALHVNSGHLVTAERLDREHLCRLVERCVLHCEVIVEGEMKVYEIEVEITDINDNAPSFHSAEMELTVNEMAATGSRFPLSKARDPDVGVNSLQSYELSGDEHFSLSVQAGADGEKRPELVLAKALDREEAAFHDLVLRASDGGEPARTGTARIRVSVLDANDNAPVFSQAVYAVRVPEDVPVGSTLLTLTATDVDEGFNANVKYSLKTATGIASETFHLDAETGSIRLVRSLDFEEDDSYHLEAQAQDGGGLFDTSTILISVTDVNDNAPELTVSSALSEISEDAPPGTVVALLHVQDRDSGANGEVRCSIVESVPFRLERELDNYYSVVTARELDREEVSEYNVTVWASDGGSPSLRSSAVLALRVLDVNDNAPVFAEARYSARLPENNAEGALVLTVRAWDADWGQNARVRYRLAEGRVRGTPLSSYVSVQAETGALYALRSFDYEEVREVGLWVRAEDGGAPALSSNVSVRLLIVDENDNAPQVLYPPSAAGAGWTGVELAPRSAEPGALVAKVVAVDADAGQNAWLSYELAKATEPGLFRVGLHSGEVRTARSPLARDAPRHSLVVVVKDQGRPALSATATLTVVLAESVAELLSELGSAAAPAEPGGSLTRWLVLAVAAVSCLFVAFLLLLLALRLRRWRRSQLLPPASGALRGVPASHFVGIDGVRAFLHSYSHEVSLTADSRSGHPDALRLGACFPSCSLPFPPRSPSRLWTLAADEGTASFGSELCVFALVSGGASAGFAASVTLFVGGRIREVAFACISTLARLILVSHLPFVCLFCPLMFITKVFLFFLHFSFLF</sequence>
<keyword evidence="6" id="KW-0130">Cell adhesion</keyword>
<dbReference type="InterPro" id="IPR002126">
    <property type="entry name" value="Cadherin-like_dom"/>
</dbReference>
<dbReference type="InterPro" id="IPR020894">
    <property type="entry name" value="Cadherin_CS"/>
</dbReference>
<evidence type="ECO:0000256" key="10">
    <source>
        <dbReference type="PROSITE-ProRule" id="PRU00043"/>
    </source>
</evidence>
<dbReference type="GO" id="GO:0005886">
    <property type="term" value="C:plasma membrane"/>
    <property type="evidence" value="ECO:0007669"/>
    <property type="project" value="InterPro"/>
</dbReference>
<dbReference type="PROSITE" id="PS00232">
    <property type="entry name" value="CADHERIN_1"/>
    <property type="match status" value="3"/>
</dbReference>
<evidence type="ECO:0000256" key="8">
    <source>
        <dbReference type="ARBA" id="ARBA00023136"/>
    </source>
</evidence>
<evidence type="ECO:0000256" key="9">
    <source>
        <dbReference type="ARBA" id="ARBA00023180"/>
    </source>
</evidence>
<dbReference type="FunFam" id="2.60.40.60:FF:000018">
    <property type="entry name" value="Protocadherin gamma c3"/>
    <property type="match status" value="1"/>
</dbReference>
<dbReference type="GO" id="GO:0007156">
    <property type="term" value="P:homophilic cell adhesion via plasma membrane adhesion molecules"/>
    <property type="evidence" value="ECO:0007669"/>
    <property type="project" value="InterPro"/>
</dbReference>
<dbReference type="InterPro" id="IPR050174">
    <property type="entry name" value="Protocadherin/Cadherin-CA"/>
</dbReference>
<evidence type="ECO:0000256" key="2">
    <source>
        <dbReference type="ARBA" id="ARBA00022692"/>
    </source>
</evidence>
<dbReference type="PRINTS" id="PR00205">
    <property type="entry name" value="CADHERIN"/>
</dbReference>